<dbReference type="AlphaFoldDB" id="A0A0F8CM49"/>
<comment type="caution">
    <text evidence="2">The sequence shown here is derived from an EMBL/GenBank/DDBJ whole genome shotgun (WGS) entry which is preliminary data.</text>
</comment>
<proteinExistence type="predicted"/>
<dbReference type="InterPro" id="IPR002831">
    <property type="entry name" value="Tscrpt_reg_TrmB_N"/>
</dbReference>
<dbReference type="OrthoDB" id="30795at2157"/>
<keyword evidence="3" id="KW-1185">Reference proteome</keyword>
<dbReference type="Gene3D" id="1.10.10.10">
    <property type="entry name" value="Winged helix-like DNA-binding domain superfamily/Winged helix DNA-binding domain"/>
    <property type="match status" value="1"/>
</dbReference>
<sequence>MISNDSDDPESIAVDQLEAFGLSTYAARTFVALTGLGEGTAKDVSALAEVPRTRVYDATAELREHGLVDVQQSTPKRFTAVSAETTGRRFHRQYTRRADALTAALDEIEPVSPTGEQRGVWTVTGREMVSDRVVEFVDDASEEIVLVTLDVLLTDAVVDALRSAADRGVAVRVSGMDFSATDGSDDRLPDGCGFESPRTWSGVPAGRLLMVDGRRTLASVLVDGNGEHPPAPRDETAIWGAGENNSLVVVLRAMFTWLNGDGE</sequence>
<dbReference type="PANTHER" id="PTHR34293:SF1">
    <property type="entry name" value="HTH-TYPE TRANSCRIPTIONAL REGULATOR TRMBL2"/>
    <property type="match status" value="1"/>
</dbReference>
<name>A0A0F8CM49_9EURY</name>
<organism evidence="2 3">
    <name type="scientific">Halorubrum saccharovorum</name>
    <dbReference type="NCBI Taxonomy" id="2248"/>
    <lineage>
        <taxon>Archaea</taxon>
        <taxon>Methanobacteriati</taxon>
        <taxon>Methanobacteriota</taxon>
        <taxon>Stenosarchaea group</taxon>
        <taxon>Halobacteria</taxon>
        <taxon>Halobacteriales</taxon>
        <taxon>Haloferacaceae</taxon>
        <taxon>Halorubrum</taxon>
    </lineage>
</organism>
<evidence type="ECO:0000259" key="1">
    <source>
        <dbReference type="Pfam" id="PF01978"/>
    </source>
</evidence>
<gene>
    <name evidence="2" type="ORF">FK85_24150</name>
</gene>
<dbReference type="Pfam" id="PF01978">
    <property type="entry name" value="TrmB"/>
    <property type="match status" value="1"/>
</dbReference>
<dbReference type="Proteomes" id="UP000053331">
    <property type="component" value="Unassembled WGS sequence"/>
</dbReference>
<dbReference type="RefSeq" id="WP_050023397.1">
    <property type="nucleotide sequence ID" value="NZ_JNFH02000005.1"/>
</dbReference>
<evidence type="ECO:0000313" key="3">
    <source>
        <dbReference type="Proteomes" id="UP000053331"/>
    </source>
</evidence>
<reference evidence="2 3" key="1">
    <citation type="journal article" date="2015" name="Genome Announc.">
        <title>Draft genome sequence of a Halorubrum H3 strain isolated from the burlinskoye salt lake (Altai Krai, Russia).</title>
        <authorList>
            <person name="Rozanov A.S."/>
            <person name="Bryanskaya A.V."/>
            <person name="Malup T.K."/>
            <person name="Kotenko A.V."/>
            <person name="Peltek S.E."/>
        </authorList>
    </citation>
    <scope>NUCLEOTIDE SEQUENCE [LARGE SCALE GENOMIC DNA]</scope>
    <source>
        <strain evidence="2 3">H3</strain>
    </source>
</reference>
<dbReference type="InterPro" id="IPR036388">
    <property type="entry name" value="WH-like_DNA-bd_sf"/>
</dbReference>
<dbReference type="PANTHER" id="PTHR34293">
    <property type="entry name" value="HTH-TYPE TRANSCRIPTIONAL REGULATOR TRMBL2"/>
    <property type="match status" value="1"/>
</dbReference>
<accession>A0A0F8CM49</accession>
<evidence type="ECO:0000313" key="2">
    <source>
        <dbReference type="EMBL" id="KKF39982.1"/>
    </source>
</evidence>
<dbReference type="Gene3D" id="3.30.870.10">
    <property type="entry name" value="Endonuclease Chain A"/>
    <property type="match status" value="1"/>
</dbReference>
<protein>
    <submittedName>
        <fullName evidence="2">TrmB family transcriptional regulator</fullName>
    </submittedName>
</protein>
<dbReference type="SUPFAM" id="SSF46785">
    <property type="entry name" value="Winged helix' DNA-binding domain"/>
    <property type="match status" value="1"/>
</dbReference>
<dbReference type="InterPro" id="IPR036390">
    <property type="entry name" value="WH_DNA-bd_sf"/>
</dbReference>
<dbReference type="SUPFAM" id="SSF56024">
    <property type="entry name" value="Phospholipase D/nuclease"/>
    <property type="match status" value="1"/>
</dbReference>
<dbReference type="InterPro" id="IPR051797">
    <property type="entry name" value="TrmB-like"/>
</dbReference>
<feature type="domain" description="Transcription regulator TrmB N-terminal" evidence="1">
    <location>
        <begin position="17"/>
        <end position="84"/>
    </location>
</feature>
<dbReference type="EMBL" id="JNFH02000005">
    <property type="protein sequence ID" value="KKF39982.1"/>
    <property type="molecule type" value="Genomic_DNA"/>
</dbReference>